<dbReference type="SUPFAM" id="SSF50685">
    <property type="entry name" value="Barwin-like endoglucanases"/>
    <property type="match status" value="1"/>
</dbReference>
<dbReference type="GO" id="GO:0005576">
    <property type="term" value="C:extracellular region"/>
    <property type="evidence" value="ECO:0007669"/>
    <property type="project" value="UniProtKB-SubCell"/>
</dbReference>
<dbReference type="Gene3D" id="2.60.40.760">
    <property type="entry name" value="Expansin, cellulose-binding-like domain"/>
    <property type="match status" value="1"/>
</dbReference>
<comment type="subcellular location">
    <subcellularLocation>
        <location evidence="1">Secreted</location>
    </subcellularLocation>
</comment>
<dbReference type="GO" id="GO:0009653">
    <property type="term" value="P:anatomical structure morphogenesis"/>
    <property type="evidence" value="ECO:0007669"/>
    <property type="project" value="UniProtKB-ARBA"/>
</dbReference>
<dbReference type="PRINTS" id="PR00829">
    <property type="entry name" value="LOLP1ALLERGN"/>
</dbReference>
<evidence type="ECO:0000256" key="3">
    <source>
        <dbReference type="RuleBase" id="RU003460"/>
    </source>
</evidence>
<dbReference type="InterPro" id="IPR007112">
    <property type="entry name" value="Expansin/allergen_DPBB_dom"/>
</dbReference>
<dbReference type="InterPro" id="IPR007117">
    <property type="entry name" value="Expansin_CBD"/>
</dbReference>
<dbReference type="Gene3D" id="2.40.40.10">
    <property type="entry name" value="RlpA-like domain"/>
    <property type="match status" value="1"/>
</dbReference>
<protein>
    <submittedName>
        <fullName evidence="6">OLC1v1027129C1</fullName>
    </submittedName>
</protein>
<comment type="similarity">
    <text evidence="3">Belongs to the expansin family.</text>
</comment>
<evidence type="ECO:0000256" key="1">
    <source>
        <dbReference type="ARBA" id="ARBA00004613"/>
    </source>
</evidence>
<sequence length="286" mass="30772">MATMTKPDLRYSILSSHLLLSCTLAVLFSPQLCRCFQVEFDYFNESAAVATGGGWLPAKATWYGSPNGAGSDGGACGYGNLVSQSPFSSFITGMGPSLYKSGQGCGACYLVKCSKYQNRACSGIPVRVVITDFCPGGPCLTDSTHFDLSGTAFGGMAVRGQEARLRNAGVLSITYSRVQCNYGRTPIAFRVDQGSNPFYLAVSIQFQEGDGDLGGVALMQSYSRLGWQPMRHSWGTVWVLNSGPRLRGPFSIRLTSLSTRQVLVARNVIPAAWRPGATYRSSVNFL</sequence>
<dbReference type="InterPro" id="IPR005795">
    <property type="entry name" value="LolPI"/>
</dbReference>
<keyword evidence="2" id="KW-0964">Secreted</keyword>
<dbReference type="SMART" id="SM00837">
    <property type="entry name" value="DPBB_1"/>
    <property type="match status" value="1"/>
</dbReference>
<gene>
    <name evidence="6" type="ORF">OLC1_LOCUS3783</name>
</gene>
<dbReference type="Pfam" id="PF03330">
    <property type="entry name" value="DPBB_1"/>
    <property type="match status" value="1"/>
</dbReference>
<evidence type="ECO:0000256" key="2">
    <source>
        <dbReference type="ARBA" id="ARBA00022525"/>
    </source>
</evidence>
<dbReference type="PRINTS" id="PR01225">
    <property type="entry name" value="EXPANSNFAMLY"/>
</dbReference>
<proteinExistence type="inferred from homology"/>
<name>A0AAV1C990_OLDCO</name>
<evidence type="ECO:0000313" key="7">
    <source>
        <dbReference type="Proteomes" id="UP001161247"/>
    </source>
</evidence>
<dbReference type="SUPFAM" id="SSF49590">
    <property type="entry name" value="PHL pollen allergen"/>
    <property type="match status" value="1"/>
</dbReference>
<dbReference type="InterPro" id="IPR036908">
    <property type="entry name" value="RlpA-like_sf"/>
</dbReference>
<feature type="domain" description="Expansin-like EG45" evidence="5">
    <location>
        <begin position="91"/>
        <end position="175"/>
    </location>
</feature>
<evidence type="ECO:0000259" key="5">
    <source>
        <dbReference type="SMART" id="SM00837"/>
    </source>
</evidence>
<dbReference type="InterPro" id="IPR036749">
    <property type="entry name" value="Expansin_CBD_sf"/>
</dbReference>
<organism evidence="6 7">
    <name type="scientific">Oldenlandia corymbosa var. corymbosa</name>
    <dbReference type="NCBI Taxonomy" id="529605"/>
    <lineage>
        <taxon>Eukaryota</taxon>
        <taxon>Viridiplantae</taxon>
        <taxon>Streptophyta</taxon>
        <taxon>Embryophyta</taxon>
        <taxon>Tracheophyta</taxon>
        <taxon>Spermatophyta</taxon>
        <taxon>Magnoliopsida</taxon>
        <taxon>eudicotyledons</taxon>
        <taxon>Gunneridae</taxon>
        <taxon>Pentapetalae</taxon>
        <taxon>asterids</taxon>
        <taxon>lamiids</taxon>
        <taxon>Gentianales</taxon>
        <taxon>Rubiaceae</taxon>
        <taxon>Rubioideae</taxon>
        <taxon>Spermacoceae</taxon>
        <taxon>Hedyotis-Oldenlandia complex</taxon>
        <taxon>Oldenlandia</taxon>
    </lineage>
</organism>
<keyword evidence="4" id="KW-0732">Signal</keyword>
<feature type="chain" id="PRO_5043505493" evidence="4">
    <location>
        <begin position="36"/>
        <end position="286"/>
    </location>
</feature>
<feature type="signal peptide" evidence="4">
    <location>
        <begin position="1"/>
        <end position="35"/>
    </location>
</feature>
<dbReference type="Pfam" id="PF01357">
    <property type="entry name" value="Expansin_C"/>
    <property type="match status" value="1"/>
</dbReference>
<accession>A0AAV1C990</accession>
<dbReference type="PANTHER" id="PTHR31692:SF49">
    <property type="entry name" value="EXPANSIN-B15-LIKE"/>
    <property type="match status" value="1"/>
</dbReference>
<dbReference type="CDD" id="cd22275">
    <property type="entry name" value="DPBB_EXPB_N"/>
    <property type="match status" value="1"/>
</dbReference>
<dbReference type="EMBL" id="OX459118">
    <property type="protein sequence ID" value="CAI9092000.1"/>
    <property type="molecule type" value="Genomic_DNA"/>
</dbReference>
<keyword evidence="7" id="KW-1185">Reference proteome</keyword>
<dbReference type="Proteomes" id="UP001161247">
    <property type="component" value="Chromosome 1"/>
</dbReference>
<dbReference type="PANTHER" id="PTHR31692">
    <property type="entry name" value="EXPANSIN-B3"/>
    <property type="match status" value="1"/>
</dbReference>
<dbReference type="InterPro" id="IPR007118">
    <property type="entry name" value="Expan_Lol_pI"/>
</dbReference>
<evidence type="ECO:0000256" key="4">
    <source>
        <dbReference type="SAM" id="SignalP"/>
    </source>
</evidence>
<dbReference type="InterPro" id="IPR009009">
    <property type="entry name" value="RlpA-like_DPBB"/>
</dbReference>
<dbReference type="AlphaFoldDB" id="A0AAV1C990"/>
<evidence type="ECO:0000313" key="6">
    <source>
        <dbReference type="EMBL" id="CAI9092000.1"/>
    </source>
</evidence>
<reference evidence="6" key="1">
    <citation type="submission" date="2023-03" db="EMBL/GenBank/DDBJ databases">
        <authorList>
            <person name="Julca I."/>
        </authorList>
    </citation>
    <scope>NUCLEOTIDE SEQUENCE</scope>
</reference>